<evidence type="ECO:0000313" key="2">
    <source>
        <dbReference type="Proteomes" id="UP001472677"/>
    </source>
</evidence>
<comment type="caution">
    <text evidence="1">The sequence shown here is derived from an EMBL/GenBank/DDBJ whole genome shotgun (WGS) entry which is preliminary data.</text>
</comment>
<reference evidence="1 2" key="1">
    <citation type="journal article" date="2024" name="G3 (Bethesda)">
        <title>Genome assembly of Hibiscus sabdariffa L. provides insights into metabolisms of medicinal natural products.</title>
        <authorList>
            <person name="Kim T."/>
        </authorList>
    </citation>
    <scope>NUCLEOTIDE SEQUENCE [LARGE SCALE GENOMIC DNA]</scope>
    <source>
        <strain evidence="1">TK-2024</strain>
        <tissue evidence="1">Old leaves</tissue>
    </source>
</reference>
<keyword evidence="2" id="KW-1185">Reference proteome</keyword>
<name>A0ABR2EJU1_9ROSI</name>
<organism evidence="1 2">
    <name type="scientific">Hibiscus sabdariffa</name>
    <name type="common">roselle</name>
    <dbReference type="NCBI Taxonomy" id="183260"/>
    <lineage>
        <taxon>Eukaryota</taxon>
        <taxon>Viridiplantae</taxon>
        <taxon>Streptophyta</taxon>
        <taxon>Embryophyta</taxon>
        <taxon>Tracheophyta</taxon>
        <taxon>Spermatophyta</taxon>
        <taxon>Magnoliopsida</taxon>
        <taxon>eudicotyledons</taxon>
        <taxon>Gunneridae</taxon>
        <taxon>Pentapetalae</taxon>
        <taxon>rosids</taxon>
        <taxon>malvids</taxon>
        <taxon>Malvales</taxon>
        <taxon>Malvaceae</taxon>
        <taxon>Malvoideae</taxon>
        <taxon>Hibiscus</taxon>
    </lineage>
</organism>
<dbReference type="InterPro" id="IPR037360">
    <property type="entry name" value="COMMD9"/>
</dbReference>
<dbReference type="Proteomes" id="UP001472677">
    <property type="component" value="Unassembled WGS sequence"/>
</dbReference>
<sequence>MLQNFHLLTHRPVELPMMRRGAHHQPFCYGRRKMKDYSKSPSAEVDVKFQLSRVALEATWRSMACISEQLSTPANRVAEGSMLLQWESWHLTSEL</sequence>
<accession>A0ABR2EJU1</accession>
<evidence type="ECO:0000313" key="1">
    <source>
        <dbReference type="EMBL" id="KAK8562267.1"/>
    </source>
</evidence>
<dbReference type="PANTHER" id="PTHR15663:SF6">
    <property type="entry name" value="COMM DOMAIN-CONTAINING PROTEIN-RELATED"/>
    <property type="match status" value="1"/>
</dbReference>
<proteinExistence type="predicted"/>
<dbReference type="PANTHER" id="PTHR15663">
    <property type="entry name" value="COMM DOMAIN-CONTAINING PROTEIN 9"/>
    <property type="match status" value="1"/>
</dbReference>
<protein>
    <submittedName>
        <fullName evidence="1">Uncharacterized protein</fullName>
    </submittedName>
</protein>
<gene>
    <name evidence="1" type="ORF">V6N12_010351</name>
</gene>
<dbReference type="EMBL" id="JBBPBM010000012">
    <property type="protein sequence ID" value="KAK8562267.1"/>
    <property type="molecule type" value="Genomic_DNA"/>
</dbReference>